<keyword evidence="4" id="KW-1185">Reference proteome</keyword>
<dbReference type="InterPro" id="IPR002068">
    <property type="entry name" value="A-crystallin/Hsp20_dom"/>
</dbReference>
<evidence type="ECO:0000313" key="4">
    <source>
        <dbReference type="Proteomes" id="UP000050795"/>
    </source>
</evidence>
<feature type="region of interest" description="Disordered" evidence="2">
    <location>
        <begin position="298"/>
        <end position="340"/>
    </location>
</feature>
<feature type="compositionally biased region" description="Polar residues" evidence="2">
    <location>
        <begin position="211"/>
        <end position="220"/>
    </location>
</feature>
<feature type="compositionally biased region" description="Acidic residues" evidence="2">
    <location>
        <begin position="226"/>
        <end position="235"/>
    </location>
</feature>
<dbReference type="InterPro" id="IPR008978">
    <property type="entry name" value="HSP20-like_chaperone"/>
</dbReference>
<dbReference type="PROSITE" id="PS01031">
    <property type="entry name" value="SHSP"/>
    <property type="match status" value="1"/>
</dbReference>
<name>A0AA85JQQ6_TRIRE</name>
<sequence>MPNYPVVEELIKPEKSYSSNDFFSKPTNDQTNNDDDDDEESITDKLPRKLGGWVNSSFGKHGEVVEQVGKEALKLLPTKAMGFGIINPVGLVNQVGRQINGIRKKVDSKRSESPTMNSTDDIPKNLSGIGEDSKDAVSRLEDPDQTIKDKLNSSMENIQITDQLQSENVMKTACVSHPPVGKVQTVDIKENKIAMPNYPVVEELIKPEKSYSSNDFFSKPTNDQTNNDDDDDEESITDKLPRKLGGWVNSSFGKHGEVVEQVGKEALKLLPTKAMGFGIINPVGLVNQVGRQINGIRKKVDSKRSESPTMNSTDDIPKNLSGTGEDSKDAVSRLEDPDQTIKDKLNSSMENIQITDQLQSENVMKTACVSHPPVGKDLHDTAIIHIEMSVDPVFKKEQISVKFEPNRIIVTGRYDEKQSPGDFVEFKKSFEITEVVDQSCLSVQISGATLVVEAPIIEDKN</sequence>
<feature type="region of interest" description="Disordered" evidence="2">
    <location>
        <begin position="211"/>
        <end position="242"/>
    </location>
</feature>
<dbReference type="Proteomes" id="UP000050795">
    <property type="component" value="Unassembled WGS sequence"/>
</dbReference>
<feature type="region of interest" description="Disordered" evidence="2">
    <location>
        <begin position="106"/>
        <end position="138"/>
    </location>
</feature>
<evidence type="ECO:0000256" key="1">
    <source>
        <dbReference type="PROSITE-ProRule" id="PRU00285"/>
    </source>
</evidence>
<dbReference type="WBParaSite" id="TREG1_41210.1">
    <property type="protein sequence ID" value="TREG1_41210.1"/>
    <property type="gene ID" value="TREG1_41210"/>
</dbReference>
<dbReference type="Gene3D" id="2.60.40.790">
    <property type="match status" value="1"/>
</dbReference>
<dbReference type="AlphaFoldDB" id="A0AA85JQQ6"/>
<reference evidence="4" key="1">
    <citation type="submission" date="2022-06" db="EMBL/GenBank/DDBJ databases">
        <authorList>
            <person name="Berger JAMES D."/>
            <person name="Berger JAMES D."/>
        </authorList>
    </citation>
    <scope>NUCLEOTIDE SEQUENCE [LARGE SCALE GENOMIC DNA]</scope>
</reference>
<organism evidence="4 5">
    <name type="scientific">Trichobilharzia regenti</name>
    <name type="common">Nasal bird schistosome</name>
    <dbReference type="NCBI Taxonomy" id="157069"/>
    <lineage>
        <taxon>Eukaryota</taxon>
        <taxon>Metazoa</taxon>
        <taxon>Spiralia</taxon>
        <taxon>Lophotrochozoa</taxon>
        <taxon>Platyhelminthes</taxon>
        <taxon>Trematoda</taxon>
        <taxon>Digenea</taxon>
        <taxon>Strigeidida</taxon>
        <taxon>Schistosomatoidea</taxon>
        <taxon>Schistosomatidae</taxon>
        <taxon>Trichobilharzia</taxon>
    </lineage>
</organism>
<feature type="domain" description="SHSP" evidence="3">
    <location>
        <begin position="365"/>
        <end position="461"/>
    </location>
</feature>
<evidence type="ECO:0000313" key="5">
    <source>
        <dbReference type="WBParaSite" id="TREG1_41210.1"/>
    </source>
</evidence>
<feature type="compositionally biased region" description="Polar residues" evidence="2">
    <location>
        <begin position="17"/>
        <end position="26"/>
    </location>
</feature>
<feature type="compositionally biased region" description="Polar residues" evidence="2">
    <location>
        <begin position="307"/>
        <end position="324"/>
    </location>
</feature>
<evidence type="ECO:0000259" key="3">
    <source>
        <dbReference type="PROSITE" id="PS01031"/>
    </source>
</evidence>
<reference evidence="5" key="2">
    <citation type="submission" date="2023-11" db="UniProtKB">
        <authorList>
            <consortium name="WormBaseParasite"/>
        </authorList>
    </citation>
    <scope>IDENTIFICATION</scope>
</reference>
<proteinExistence type="inferred from homology"/>
<feature type="region of interest" description="Disordered" evidence="2">
    <location>
        <begin position="17"/>
        <end position="47"/>
    </location>
</feature>
<accession>A0AA85JQQ6</accession>
<evidence type="ECO:0000256" key="2">
    <source>
        <dbReference type="SAM" id="MobiDB-lite"/>
    </source>
</evidence>
<comment type="similarity">
    <text evidence="1">Belongs to the small heat shock protein (HSP20) family.</text>
</comment>
<feature type="compositionally biased region" description="Acidic residues" evidence="2">
    <location>
        <begin position="32"/>
        <end position="41"/>
    </location>
</feature>
<feature type="compositionally biased region" description="Basic and acidic residues" evidence="2">
    <location>
        <begin position="325"/>
        <end position="340"/>
    </location>
</feature>
<protein>
    <recommendedName>
        <fullName evidence="3">SHSP domain-containing protein</fullName>
    </recommendedName>
</protein>